<protein>
    <submittedName>
        <fullName evidence="1">Uncharacterized protein</fullName>
    </submittedName>
</protein>
<dbReference type="AlphaFoldDB" id="A0AAN9CBU3"/>
<dbReference type="EMBL" id="JAYKXH010000022">
    <property type="protein sequence ID" value="KAK7127651.1"/>
    <property type="molecule type" value="Genomic_DNA"/>
</dbReference>
<comment type="caution">
    <text evidence="1">The sequence shown here is derived from an EMBL/GenBank/DDBJ whole genome shotgun (WGS) entry which is preliminary data.</text>
</comment>
<organism evidence="1 2">
    <name type="scientific">Phoxinus phoxinus</name>
    <name type="common">Eurasian minnow</name>
    <dbReference type="NCBI Taxonomy" id="58324"/>
    <lineage>
        <taxon>Eukaryota</taxon>
        <taxon>Metazoa</taxon>
        <taxon>Chordata</taxon>
        <taxon>Craniata</taxon>
        <taxon>Vertebrata</taxon>
        <taxon>Euteleostomi</taxon>
        <taxon>Actinopterygii</taxon>
        <taxon>Neopterygii</taxon>
        <taxon>Teleostei</taxon>
        <taxon>Ostariophysi</taxon>
        <taxon>Cypriniformes</taxon>
        <taxon>Leuciscidae</taxon>
        <taxon>Phoxininae</taxon>
        <taxon>Phoxinus</taxon>
    </lineage>
</organism>
<evidence type="ECO:0000313" key="1">
    <source>
        <dbReference type="EMBL" id="KAK7127651.1"/>
    </source>
</evidence>
<sequence length="95" mass="10968">MPTLELQNCKMKLNLYGKQDSEDHQKKRRDVKAGQCFCRKVIRKGQDLLDNSQAFNTPGGNDCVTFNSNGQRACGQVATWRKRMSRMSLRRRIGF</sequence>
<gene>
    <name evidence="1" type="ORF">R3I93_020282</name>
</gene>
<proteinExistence type="predicted"/>
<accession>A0AAN9CBU3</accession>
<reference evidence="1 2" key="1">
    <citation type="submission" date="2024-02" db="EMBL/GenBank/DDBJ databases">
        <title>Chromosome-level genome assembly of the Eurasian Minnow (Phoxinus phoxinus).</title>
        <authorList>
            <person name="Oriowo T.O."/>
            <person name="Martin S."/>
            <person name="Stange M."/>
            <person name="Chrysostomakis Y."/>
            <person name="Brown T."/>
            <person name="Winkler S."/>
            <person name="Kukowka S."/>
            <person name="Myers E.W."/>
            <person name="Bohne A."/>
        </authorList>
    </citation>
    <scope>NUCLEOTIDE SEQUENCE [LARGE SCALE GENOMIC DNA]</scope>
    <source>
        <strain evidence="1">ZFMK-TIS-60720</strain>
        <tissue evidence="1">Whole Organism</tissue>
    </source>
</reference>
<dbReference type="Proteomes" id="UP001364617">
    <property type="component" value="Unassembled WGS sequence"/>
</dbReference>
<keyword evidence="2" id="KW-1185">Reference proteome</keyword>
<evidence type="ECO:0000313" key="2">
    <source>
        <dbReference type="Proteomes" id="UP001364617"/>
    </source>
</evidence>
<name>A0AAN9CBU3_9TELE</name>